<keyword evidence="3" id="KW-1185">Reference proteome</keyword>
<name>A0AAN6XZF2_9PEZI</name>
<protein>
    <submittedName>
        <fullName evidence="2">Uncharacterized protein</fullName>
    </submittedName>
</protein>
<proteinExistence type="predicted"/>
<reference evidence="2" key="1">
    <citation type="journal article" date="2023" name="Mol. Phylogenet. Evol.">
        <title>Genome-scale phylogeny and comparative genomics of the fungal order Sordariales.</title>
        <authorList>
            <person name="Hensen N."/>
            <person name="Bonometti L."/>
            <person name="Westerberg I."/>
            <person name="Brannstrom I.O."/>
            <person name="Guillou S."/>
            <person name="Cros-Aarteil S."/>
            <person name="Calhoun S."/>
            <person name="Haridas S."/>
            <person name="Kuo A."/>
            <person name="Mondo S."/>
            <person name="Pangilinan J."/>
            <person name="Riley R."/>
            <person name="LaButti K."/>
            <person name="Andreopoulos B."/>
            <person name="Lipzen A."/>
            <person name="Chen C."/>
            <person name="Yan M."/>
            <person name="Daum C."/>
            <person name="Ng V."/>
            <person name="Clum A."/>
            <person name="Steindorff A."/>
            <person name="Ohm R.A."/>
            <person name="Martin F."/>
            <person name="Silar P."/>
            <person name="Natvig D.O."/>
            <person name="Lalanne C."/>
            <person name="Gautier V."/>
            <person name="Ament-Velasquez S.L."/>
            <person name="Kruys A."/>
            <person name="Hutchinson M.I."/>
            <person name="Powell A.J."/>
            <person name="Barry K."/>
            <person name="Miller A.N."/>
            <person name="Grigoriev I.V."/>
            <person name="Debuchy R."/>
            <person name="Gladieux P."/>
            <person name="Hiltunen Thoren M."/>
            <person name="Johannesson H."/>
        </authorList>
    </citation>
    <scope>NUCLEOTIDE SEQUENCE</scope>
    <source>
        <strain evidence="2">PSN293</strain>
    </source>
</reference>
<reference evidence="2" key="2">
    <citation type="submission" date="2023-05" db="EMBL/GenBank/DDBJ databases">
        <authorList>
            <consortium name="Lawrence Berkeley National Laboratory"/>
            <person name="Steindorff A."/>
            <person name="Hensen N."/>
            <person name="Bonometti L."/>
            <person name="Westerberg I."/>
            <person name="Brannstrom I.O."/>
            <person name="Guillou S."/>
            <person name="Cros-Aarteil S."/>
            <person name="Calhoun S."/>
            <person name="Haridas S."/>
            <person name="Kuo A."/>
            <person name="Mondo S."/>
            <person name="Pangilinan J."/>
            <person name="Riley R."/>
            <person name="Labutti K."/>
            <person name="Andreopoulos B."/>
            <person name="Lipzen A."/>
            <person name="Chen C."/>
            <person name="Yanf M."/>
            <person name="Daum C."/>
            <person name="Ng V."/>
            <person name="Clum A."/>
            <person name="Ohm R."/>
            <person name="Martin F."/>
            <person name="Silar P."/>
            <person name="Natvig D."/>
            <person name="Lalanne C."/>
            <person name="Gautier V."/>
            <person name="Ament-Velasquez S.L."/>
            <person name="Kruys A."/>
            <person name="Hutchinson M.I."/>
            <person name="Powell A.J."/>
            <person name="Barry K."/>
            <person name="Miller A.N."/>
            <person name="Grigoriev I.V."/>
            <person name="Debuchy R."/>
            <person name="Gladieux P."/>
            <person name="Thoren M.H."/>
            <person name="Johannesson H."/>
        </authorList>
    </citation>
    <scope>NUCLEOTIDE SEQUENCE</scope>
    <source>
        <strain evidence="2">PSN293</strain>
    </source>
</reference>
<accession>A0AAN6XZF2</accession>
<evidence type="ECO:0000256" key="1">
    <source>
        <dbReference type="SAM" id="MobiDB-lite"/>
    </source>
</evidence>
<evidence type="ECO:0000313" key="2">
    <source>
        <dbReference type="EMBL" id="KAK4209428.1"/>
    </source>
</evidence>
<comment type="caution">
    <text evidence="2">The sequence shown here is derived from an EMBL/GenBank/DDBJ whole genome shotgun (WGS) entry which is preliminary data.</text>
</comment>
<gene>
    <name evidence="2" type="ORF">QBC37DRAFT_54216</name>
</gene>
<evidence type="ECO:0000313" key="3">
    <source>
        <dbReference type="Proteomes" id="UP001301769"/>
    </source>
</evidence>
<dbReference type="Proteomes" id="UP001301769">
    <property type="component" value="Unassembled WGS sequence"/>
</dbReference>
<feature type="region of interest" description="Disordered" evidence="1">
    <location>
        <begin position="212"/>
        <end position="237"/>
    </location>
</feature>
<sequence>MMATSYSIELLGIGSDRDVDAIHRTLDASPNSNCSRASSTISLPVPDAAKDIPHPPLYPSSSPTRSFVELIPEPVFVAPVFQAHHVHYELSALVDPFQYIERVPQHLTPVNQYVDRLERHERIAHALAAEIKFEKPWQDYLPCPGSGPLSAAGSTTSDCARKPGTPKVVFPAPVYAPSPEPHRPVTPEPMHPHPPIDEPPIMIRRYLEDPYEPDGVSSALDQPGSFHNPPDLGQAGHWDQSLRTEADMSAQQHSLPDAPRNVGFCLGKRARPEWDSDHPLYGLPNILIPDDADNISDAVLSSGSTEMPCKLVVLEHTNFTGCTRGGSSLRREVVARLARTGSHHFFGNKELRHDPERGASELARLLTKFLFLFFGPPWTFFVDVFGSSVEVICVSLFF</sequence>
<dbReference type="EMBL" id="MU858205">
    <property type="protein sequence ID" value="KAK4209428.1"/>
    <property type="molecule type" value="Genomic_DNA"/>
</dbReference>
<organism evidence="2 3">
    <name type="scientific">Rhypophila decipiens</name>
    <dbReference type="NCBI Taxonomy" id="261697"/>
    <lineage>
        <taxon>Eukaryota</taxon>
        <taxon>Fungi</taxon>
        <taxon>Dikarya</taxon>
        <taxon>Ascomycota</taxon>
        <taxon>Pezizomycotina</taxon>
        <taxon>Sordariomycetes</taxon>
        <taxon>Sordariomycetidae</taxon>
        <taxon>Sordariales</taxon>
        <taxon>Naviculisporaceae</taxon>
        <taxon>Rhypophila</taxon>
    </lineage>
</organism>
<dbReference type="AlphaFoldDB" id="A0AAN6XZF2"/>